<proteinExistence type="predicted"/>
<keyword evidence="3" id="KW-1185">Reference proteome</keyword>
<dbReference type="Proteomes" id="UP000318864">
    <property type="component" value="Unassembled WGS sequence"/>
</dbReference>
<evidence type="ECO:0000256" key="1">
    <source>
        <dbReference type="SAM" id="MobiDB-lite"/>
    </source>
</evidence>
<protein>
    <submittedName>
        <fullName evidence="2">Uncharacterized protein</fullName>
    </submittedName>
</protein>
<accession>A0A4S3TMJ1</accession>
<evidence type="ECO:0000313" key="2">
    <source>
        <dbReference type="EMBL" id="THE65474.1"/>
    </source>
</evidence>
<dbReference type="OrthoDB" id="167563at2157"/>
<organism evidence="2 3">
    <name type="scientific">Salinadaptatus halalkaliphilus</name>
    <dbReference type="NCBI Taxonomy" id="2419781"/>
    <lineage>
        <taxon>Archaea</taxon>
        <taxon>Methanobacteriati</taxon>
        <taxon>Methanobacteriota</taxon>
        <taxon>Stenosarchaea group</taxon>
        <taxon>Halobacteria</taxon>
        <taxon>Halobacteriales</taxon>
        <taxon>Natrialbaceae</taxon>
        <taxon>Salinadaptatus</taxon>
    </lineage>
</organism>
<gene>
    <name evidence="2" type="ORF">D8Y22_08845</name>
</gene>
<comment type="caution">
    <text evidence="2">The sequence shown here is derived from an EMBL/GenBank/DDBJ whole genome shotgun (WGS) entry which is preliminary data.</text>
</comment>
<evidence type="ECO:0000313" key="3">
    <source>
        <dbReference type="Proteomes" id="UP000318864"/>
    </source>
</evidence>
<sequence length="85" mass="9526">MTEPTLEDVERSLERAIDLETEEAIAVLRTARADLQTLAADPDIDEALRQDLENTVAQRLRQVDNRDEYDSELGAAMNPDDDDAP</sequence>
<name>A0A4S3TMJ1_9EURY</name>
<reference evidence="2 3" key="1">
    <citation type="submission" date="2018-10" db="EMBL/GenBank/DDBJ databases">
        <title>Natronolimnobius sp. XQ-INN 246 isolated from Inner Mongolia Autonomous Region of China.</title>
        <authorList>
            <person name="Xue Q."/>
        </authorList>
    </citation>
    <scope>NUCLEOTIDE SEQUENCE [LARGE SCALE GENOMIC DNA]</scope>
    <source>
        <strain evidence="2 3">XQ-INN 246</strain>
    </source>
</reference>
<dbReference type="AlphaFoldDB" id="A0A4S3TMJ1"/>
<dbReference type="EMBL" id="RBZW01000021">
    <property type="protein sequence ID" value="THE65474.1"/>
    <property type="molecule type" value="Genomic_DNA"/>
</dbReference>
<feature type="region of interest" description="Disordered" evidence="1">
    <location>
        <begin position="59"/>
        <end position="85"/>
    </location>
</feature>